<dbReference type="AlphaFoldDB" id="A0AAD8JU83"/>
<proteinExistence type="predicted"/>
<dbReference type="EMBL" id="JAUHHV010000011">
    <property type="protein sequence ID" value="KAK1407890.1"/>
    <property type="molecule type" value="Genomic_DNA"/>
</dbReference>
<evidence type="ECO:0000313" key="1">
    <source>
        <dbReference type="EMBL" id="KAK1407890.1"/>
    </source>
</evidence>
<name>A0AAD8JU83_TARER</name>
<organism evidence="1 2">
    <name type="scientific">Tagetes erecta</name>
    <name type="common">African marigold</name>
    <dbReference type="NCBI Taxonomy" id="13708"/>
    <lineage>
        <taxon>Eukaryota</taxon>
        <taxon>Viridiplantae</taxon>
        <taxon>Streptophyta</taxon>
        <taxon>Embryophyta</taxon>
        <taxon>Tracheophyta</taxon>
        <taxon>Spermatophyta</taxon>
        <taxon>Magnoliopsida</taxon>
        <taxon>eudicotyledons</taxon>
        <taxon>Gunneridae</taxon>
        <taxon>Pentapetalae</taxon>
        <taxon>asterids</taxon>
        <taxon>campanulids</taxon>
        <taxon>Asterales</taxon>
        <taxon>Asteraceae</taxon>
        <taxon>Asteroideae</taxon>
        <taxon>Heliantheae alliance</taxon>
        <taxon>Tageteae</taxon>
        <taxon>Tagetes</taxon>
    </lineage>
</organism>
<comment type="caution">
    <text evidence="1">The sequence shown here is derived from an EMBL/GenBank/DDBJ whole genome shotgun (WGS) entry which is preliminary data.</text>
</comment>
<sequence>MEMNSTPKSARRVTFQVQDDQDNEHNGIARKVVNIDGTPLLLRRGKFINAKPVMESQDELAEKVLVSKCDVGSLEKDKSKDSYAASLQSNPLIKQVNFRFFYTLEKQQGVDVVLPRESVKMVQDKLAFTLYGYFIGDREAFPVMKYFVQNNWKKYGLQKIMMNANGFFFG</sequence>
<dbReference type="Proteomes" id="UP001229421">
    <property type="component" value="Unassembled WGS sequence"/>
</dbReference>
<gene>
    <name evidence="1" type="ORF">QVD17_39517</name>
</gene>
<keyword evidence="2" id="KW-1185">Reference proteome</keyword>
<protein>
    <submittedName>
        <fullName evidence="1">Uncharacterized protein</fullName>
    </submittedName>
</protein>
<reference evidence="1" key="1">
    <citation type="journal article" date="2023" name="bioRxiv">
        <title>Improved chromosome-level genome assembly for marigold (Tagetes erecta).</title>
        <authorList>
            <person name="Jiang F."/>
            <person name="Yuan L."/>
            <person name="Wang S."/>
            <person name="Wang H."/>
            <person name="Xu D."/>
            <person name="Wang A."/>
            <person name="Fan W."/>
        </authorList>
    </citation>
    <scope>NUCLEOTIDE SEQUENCE</scope>
    <source>
        <strain evidence="1">WSJ</strain>
        <tissue evidence="1">Leaf</tissue>
    </source>
</reference>
<evidence type="ECO:0000313" key="2">
    <source>
        <dbReference type="Proteomes" id="UP001229421"/>
    </source>
</evidence>
<accession>A0AAD8JU83</accession>